<gene>
    <name evidence="2" type="ORF">OLX77_03760</name>
</gene>
<feature type="region of interest" description="Disordered" evidence="1">
    <location>
        <begin position="34"/>
        <end position="83"/>
    </location>
</feature>
<protein>
    <recommendedName>
        <fullName evidence="4">VCBS repeat-containing protein</fullName>
    </recommendedName>
</protein>
<proteinExistence type="predicted"/>
<dbReference type="Proteomes" id="UP001154240">
    <property type="component" value="Unassembled WGS sequence"/>
</dbReference>
<dbReference type="RefSeq" id="WP_307632250.1">
    <property type="nucleotide sequence ID" value="NZ_JAPHEH010000001.1"/>
</dbReference>
<accession>A0A9X4MFH2</accession>
<keyword evidence="3" id="KW-1185">Reference proteome</keyword>
<comment type="caution">
    <text evidence="2">The sequence shown here is derived from an EMBL/GenBank/DDBJ whole genome shotgun (WGS) entry which is preliminary data.</text>
</comment>
<organism evidence="2 3">
    <name type="scientific">Thiovibrio frasassiensis</name>
    <dbReference type="NCBI Taxonomy" id="2984131"/>
    <lineage>
        <taxon>Bacteria</taxon>
        <taxon>Pseudomonadati</taxon>
        <taxon>Thermodesulfobacteriota</taxon>
        <taxon>Desulfobulbia</taxon>
        <taxon>Desulfobulbales</taxon>
        <taxon>Thiovibrionaceae</taxon>
        <taxon>Thiovibrio</taxon>
    </lineage>
</organism>
<evidence type="ECO:0008006" key="4">
    <source>
        <dbReference type="Google" id="ProtNLM"/>
    </source>
</evidence>
<name>A0A9X4MFH2_9BACT</name>
<feature type="region of interest" description="Disordered" evidence="1">
    <location>
        <begin position="105"/>
        <end position="129"/>
    </location>
</feature>
<dbReference type="EMBL" id="JAPHEH010000001">
    <property type="protein sequence ID" value="MDG4475275.1"/>
    <property type="molecule type" value="Genomic_DNA"/>
</dbReference>
<reference evidence="2" key="2">
    <citation type="submission" date="2022-10" db="EMBL/GenBank/DDBJ databases">
        <authorList>
            <person name="Aronson H.S."/>
        </authorList>
    </citation>
    <scope>NUCLEOTIDE SEQUENCE</scope>
    <source>
        <strain evidence="2">RS19-109</strain>
    </source>
</reference>
<evidence type="ECO:0000313" key="2">
    <source>
        <dbReference type="EMBL" id="MDG4475275.1"/>
    </source>
</evidence>
<dbReference type="AlphaFoldDB" id="A0A9X4MFH2"/>
<evidence type="ECO:0000313" key="3">
    <source>
        <dbReference type="Proteomes" id="UP001154240"/>
    </source>
</evidence>
<dbReference type="PANTHER" id="PTHR39431">
    <property type="entry name" value="FRPA/C-RELATED PROTEIN"/>
    <property type="match status" value="1"/>
</dbReference>
<sequence length="351" mass="37243">MKIATAAVTLASVHTLHEEQSREESLRLWVGNERPLFAGEEEPNGVQVRISPEGRQHQQAAALPRVSGDVVGPPTEDSPQEDPKLTAMRLILEALTGRKIRTVSFEPVASEDPGTPQGAGAADSSPARQGWGVEYDRVETTTEQEVLDFSASGQVVTADGQAIDFQLQFAMQREFVATNTVQIRGGDALLVDPLVINFNGKAAELSDLRFAFDLDADGNMEQISALAPGSGFLAFDRNGDGKVNNGLELFGPASGQGFAELVRLDSDGNGWLDENDPLYGALRVWMRDAAGNDTLASLADKKVGAILLSPAATPFALKSSGNGLQGQLRETSIFLGENGGAGTVQEIDLAV</sequence>
<reference evidence="2" key="1">
    <citation type="journal article" date="2022" name="bioRxiv">
        <title>Thiovibrio frasassiensisgen. nov., sp. nov., an autotrophic, elemental sulfur disproportionating bacterium isolated from sulfidic karst sediment, and proposal of Thiovibrionaceae fam. nov.</title>
        <authorList>
            <person name="Aronson H."/>
            <person name="Thomas C."/>
            <person name="Bhattacharyya M."/>
            <person name="Eckstein S."/>
            <person name="Jensen S."/>
            <person name="Barco R."/>
            <person name="Macalady J."/>
            <person name="Amend J."/>
        </authorList>
    </citation>
    <scope>NUCLEOTIDE SEQUENCE</scope>
    <source>
        <strain evidence="2">RS19-109</strain>
    </source>
</reference>
<evidence type="ECO:0000256" key="1">
    <source>
        <dbReference type="SAM" id="MobiDB-lite"/>
    </source>
</evidence>
<dbReference type="PANTHER" id="PTHR39431:SF1">
    <property type="entry name" value="FRPA_C-RELATED PROTEIN"/>
    <property type="match status" value="1"/>
</dbReference>